<sequence length="77" mass="9241">MSKCPFLSTDDNKVNCFKECLLHEYENDNGECPFKAILESMEYDGVFFNKYKEFEEDSCNVLEEIYRENNFLEIFQI</sequence>
<reference evidence="1" key="1">
    <citation type="submission" date="2022-12" db="EMBL/GenBank/DDBJ databases">
        <title>Clostridium sp. nov., isolated from industrial wastewater.</title>
        <authorList>
            <person name="Jiayan W."/>
        </authorList>
    </citation>
    <scope>NUCLEOTIDE SEQUENCE</scope>
    <source>
        <strain evidence="1">ZC22-4</strain>
    </source>
</reference>
<accession>A0ABT4D5V9</accession>
<organism evidence="1 2">
    <name type="scientific">Clostridium brassicae</name>
    <dbReference type="NCBI Taxonomy" id="2999072"/>
    <lineage>
        <taxon>Bacteria</taxon>
        <taxon>Bacillati</taxon>
        <taxon>Bacillota</taxon>
        <taxon>Clostridia</taxon>
        <taxon>Eubacteriales</taxon>
        <taxon>Clostridiaceae</taxon>
        <taxon>Clostridium</taxon>
    </lineage>
</organism>
<keyword evidence="2" id="KW-1185">Reference proteome</keyword>
<comment type="caution">
    <text evidence="1">The sequence shown here is derived from an EMBL/GenBank/DDBJ whole genome shotgun (WGS) entry which is preliminary data.</text>
</comment>
<proteinExistence type="predicted"/>
<dbReference type="Proteomes" id="UP001144612">
    <property type="component" value="Unassembled WGS sequence"/>
</dbReference>
<evidence type="ECO:0000313" key="1">
    <source>
        <dbReference type="EMBL" id="MCY6957667.1"/>
    </source>
</evidence>
<protein>
    <submittedName>
        <fullName evidence="1">Uncharacterized protein</fullName>
    </submittedName>
</protein>
<dbReference type="EMBL" id="JAPQFJ010000003">
    <property type="protein sequence ID" value="MCY6957667.1"/>
    <property type="molecule type" value="Genomic_DNA"/>
</dbReference>
<name>A0ABT4D5V9_9CLOT</name>
<gene>
    <name evidence="1" type="ORF">OW729_03490</name>
</gene>
<evidence type="ECO:0000313" key="2">
    <source>
        <dbReference type="Proteomes" id="UP001144612"/>
    </source>
</evidence>
<dbReference type="RefSeq" id="WP_268060051.1">
    <property type="nucleotide sequence ID" value="NZ_JAPQFJ010000003.1"/>
</dbReference>